<evidence type="ECO:0008006" key="4">
    <source>
        <dbReference type="Google" id="ProtNLM"/>
    </source>
</evidence>
<keyword evidence="1" id="KW-0472">Membrane</keyword>
<dbReference type="InterPro" id="IPR012663">
    <property type="entry name" value="CHP02450_Tryp"/>
</dbReference>
<organism evidence="2 3">
    <name type="scientific">Galdieria yellowstonensis</name>
    <dbReference type="NCBI Taxonomy" id="3028027"/>
    <lineage>
        <taxon>Eukaryota</taxon>
        <taxon>Rhodophyta</taxon>
        <taxon>Bangiophyceae</taxon>
        <taxon>Galdieriales</taxon>
        <taxon>Galdieriaceae</taxon>
        <taxon>Galdieria</taxon>
    </lineage>
</organism>
<keyword evidence="3" id="KW-1185">Reference proteome</keyword>
<dbReference type="Pfam" id="PF09493">
    <property type="entry name" value="DUF2389"/>
    <property type="match status" value="1"/>
</dbReference>
<evidence type="ECO:0000313" key="3">
    <source>
        <dbReference type="Proteomes" id="UP001300502"/>
    </source>
</evidence>
<keyword evidence="1" id="KW-1133">Transmembrane helix</keyword>
<reference evidence="2 3" key="1">
    <citation type="submission" date="2022-07" db="EMBL/GenBank/DDBJ databases">
        <title>Genome-wide signatures of adaptation to extreme environments.</title>
        <authorList>
            <person name="Cho C.H."/>
            <person name="Yoon H.S."/>
        </authorList>
    </citation>
    <scope>NUCLEOTIDE SEQUENCE [LARGE SCALE GENOMIC DNA]</scope>
    <source>
        <strain evidence="2 3">108.79 E11</strain>
    </source>
</reference>
<protein>
    <recommendedName>
        <fullName evidence="4">Chaperone DnaJ C-terminal domain-containing protein</fullName>
    </recommendedName>
</protein>
<accession>A0AAV9IIZ5</accession>
<sequence>MFHTLRLYQKPQHSACHIYPAFAFPTIVSQVFLSYLLRFSRWREYRGGEPQICSLCGGLRVIPCDVCSGIGKVKKGVFNRNNSLRKDSLVGSPWTAVVPVQGRRHFVCIMKKGKGKDVIAVLQTTCGKKESRISVEVPLKVIINLSTLYSFTVNRYSKIESSGAVVGFAWTTCSRQAKLVSSANSKVL</sequence>
<evidence type="ECO:0000256" key="1">
    <source>
        <dbReference type="SAM" id="Phobius"/>
    </source>
</evidence>
<evidence type="ECO:0000313" key="2">
    <source>
        <dbReference type="EMBL" id="KAK4527261.1"/>
    </source>
</evidence>
<keyword evidence="1" id="KW-0812">Transmembrane</keyword>
<proteinExistence type="predicted"/>
<dbReference type="EMBL" id="JANCYU010000049">
    <property type="protein sequence ID" value="KAK4527261.1"/>
    <property type="molecule type" value="Genomic_DNA"/>
</dbReference>
<comment type="caution">
    <text evidence="2">The sequence shown here is derived from an EMBL/GenBank/DDBJ whole genome shotgun (WGS) entry which is preliminary data.</text>
</comment>
<name>A0AAV9IIZ5_9RHOD</name>
<feature type="transmembrane region" description="Helical" evidence="1">
    <location>
        <begin position="18"/>
        <end position="37"/>
    </location>
</feature>
<dbReference type="Proteomes" id="UP001300502">
    <property type="component" value="Unassembled WGS sequence"/>
</dbReference>
<dbReference type="AlphaFoldDB" id="A0AAV9IIZ5"/>
<gene>
    <name evidence="2" type="ORF">GAYE_SCF37G5183</name>
</gene>